<proteinExistence type="predicted"/>
<dbReference type="AlphaFoldDB" id="A0A017HSR9"/>
<dbReference type="RefSeq" id="WP_037277899.1">
    <property type="nucleotide sequence ID" value="NZ_KK088543.1"/>
</dbReference>
<sequence>MSVRLPALPALVAGHALKADATAAAQRALAQVSQLLASYDTTRALLDDVPHPAREALAAAIHRRFAAAGRLAESCRERLDEATGFCDALRCAPSPTTMVEVPASFFEMLSPYIDDAMAPVLAAISRRAGPGCTPGDVGAWLSRPGSPLAA</sequence>
<accession>A0A017HSR9</accession>
<protein>
    <submittedName>
        <fullName evidence="1">Uncharacterized protein</fullName>
    </submittedName>
</protein>
<gene>
    <name evidence="1" type="ORF">Rumeso_01087</name>
</gene>
<evidence type="ECO:0000313" key="1">
    <source>
        <dbReference type="EMBL" id="EYD77380.1"/>
    </source>
</evidence>
<dbReference type="Proteomes" id="UP000019666">
    <property type="component" value="Unassembled WGS sequence"/>
</dbReference>
<dbReference type="HOGENOM" id="CLU_1739179_0_0_5"/>
<dbReference type="STRING" id="442562.Rumeso_01087"/>
<evidence type="ECO:0000313" key="2">
    <source>
        <dbReference type="Proteomes" id="UP000019666"/>
    </source>
</evidence>
<keyword evidence="2" id="KW-1185">Reference proteome</keyword>
<dbReference type="OrthoDB" id="9861933at2"/>
<organism evidence="1 2">
    <name type="scientific">Rubellimicrobium mesophilum DSM 19309</name>
    <dbReference type="NCBI Taxonomy" id="442562"/>
    <lineage>
        <taxon>Bacteria</taxon>
        <taxon>Pseudomonadati</taxon>
        <taxon>Pseudomonadota</taxon>
        <taxon>Alphaproteobacteria</taxon>
        <taxon>Rhodobacterales</taxon>
        <taxon>Roseobacteraceae</taxon>
        <taxon>Rubellimicrobium</taxon>
    </lineage>
</organism>
<dbReference type="EMBL" id="AOSK01000030">
    <property type="protein sequence ID" value="EYD77380.1"/>
    <property type="molecule type" value="Genomic_DNA"/>
</dbReference>
<comment type="caution">
    <text evidence="1">The sequence shown here is derived from an EMBL/GenBank/DDBJ whole genome shotgun (WGS) entry which is preliminary data.</text>
</comment>
<name>A0A017HSR9_9RHOB</name>
<reference evidence="1 2" key="1">
    <citation type="submission" date="2013-02" db="EMBL/GenBank/DDBJ databases">
        <authorList>
            <person name="Fiebig A."/>
            <person name="Goeker M."/>
            <person name="Klenk H.-P.P."/>
        </authorList>
    </citation>
    <scope>NUCLEOTIDE SEQUENCE [LARGE SCALE GENOMIC DNA]</scope>
    <source>
        <strain evidence="1 2">DSM 19309</strain>
    </source>
</reference>